<proteinExistence type="predicted"/>
<dbReference type="GO" id="GO:0016887">
    <property type="term" value="F:ATP hydrolysis activity"/>
    <property type="evidence" value="ECO:0007669"/>
    <property type="project" value="InterPro"/>
</dbReference>
<dbReference type="GO" id="GO:0005524">
    <property type="term" value="F:ATP binding"/>
    <property type="evidence" value="ECO:0007669"/>
    <property type="project" value="UniProtKB-KW"/>
</dbReference>
<dbReference type="PROSITE" id="PS50893">
    <property type="entry name" value="ABC_TRANSPORTER_2"/>
    <property type="match status" value="1"/>
</dbReference>
<feature type="transmembrane region" description="Helical" evidence="9">
    <location>
        <begin position="190"/>
        <end position="209"/>
    </location>
</feature>
<feature type="transmembrane region" description="Helical" evidence="9">
    <location>
        <begin position="284"/>
        <end position="302"/>
    </location>
</feature>
<feature type="domain" description="ABC transporter" evidence="10">
    <location>
        <begin position="370"/>
        <end position="605"/>
    </location>
</feature>
<protein>
    <submittedName>
        <fullName evidence="12">ATP-binding cassette, subfamily B</fullName>
    </submittedName>
</protein>
<dbReference type="Pfam" id="PF00005">
    <property type="entry name" value="ABC_tran"/>
    <property type="match status" value="1"/>
</dbReference>
<dbReference type="GO" id="GO:0005886">
    <property type="term" value="C:plasma membrane"/>
    <property type="evidence" value="ECO:0007669"/>
    <property type="project" value="UniProtKB-SubCell"/>
</dbReference>
<dbReference type="Gene3D" id="3.40.50.300">
    <property type="entry name" value="P-loop containing nucleotide triphosphate hydrolases"/>
    <property type="match status" value="1"/>
</dbReference>
<name>A0A1G9CAT6_9BACI</name>
<keyword evidence="8 9" id="KW-0472">Membrane</keyword>
<dbReference type="Gene3D" id="1.20.1560.10">
    <property type="entry name" value="ABC transporter type 1, transmembrane domain"/>
    <property type="match status" value="1"/>
</dbReference>
<dbReference type="CDD" id="cd18541">
    <property type="entry name" value="ABC_6TM_TmrB_like"/>
    <property type="match status" value="1"/>
</dbReference>
<evidence type="ECO:0000259" key="11">
    <source>
        <dbReference type="PROSITE" id="PS50929"/>
    </source>
</evidence>
<dbReference type="InterPro" id="IPR017871">
    <property type="entry name" value="ABC_transporter-like_CS"/>
</dbReference>
<dbReference type="InterPro" id="IPR039421">
    <property type="entry name" value="Type_1_exporter"/>
</dbReference>
<reference evidence="12 13" key="1">
    <citation type="submission" date="2016-10" db="EMBL/GenBank/DDBJ databases">
        <authorList>
            <person name="de Groot N.N."/>
        </authorList>
    </citation>
    <scope>NUCLEOTIDE SEQUENCE [LARGE SCALE GENOMIC DNA]</scope>
    <source>
        <strain evidence="12 13">CGMCC 1.6502</strain>
    </source>
</reference>
<evidence type="ECO:0000256" key="2">
    <source>
        <dbReference type="ARBA" id="ARBA00022448"/>
    </source>
</evidence>
<feature type="domain" description="ABC transmembrane type-1" evidence="11">
    <location>
        <begin position="54"/>
        <end position="337"/>
    </location>
</feature>
<dbReference type="AlphaFoldDB" id="A0A1G9CAT6"/>
<dbReference type="GO" id="GO:0015421">
    <property type="term" value="F:ABC-type oligopeptide transporter activity"/>
    <property type="evidence" value="ECO:0007669"/>
    <property type="project" value="TreeGrafter"/>
</dbReference>
<evidence type="ECO:0000256" key="9">
    <source>
        <dbReference type="SAM" id="Phobius"/>
    </source>
</evidence>
<dbReference type="PROSITE" id="PS00211">
    <property type="entry name" value="ABC_TRANSPORTER_1"/>
    <property type="match status" value="1"/>
</dbReference>
<dbReference type="PANTHER" id="PTHR43394:SF1">
    <property type="entry name" value="ATP-BINDING CASSETTE SUB-FAMILY B MEMBER 10, MITOCHONDRIAL"/>
    <property type="match status" value="1"/>
</dbReference>
<evidence type="ECO:0000313" key="12">
    <source>
        <dbReference type="EMBL" id="SDK48788.1"/>
    </source>
</evidence>
<organism evidence="12 13">
    <name type="scientific">Sediminibacillus albus</name>
    <dbReference type="NCBI Taxonomy" id="407036"/>
    <lineage>
        <taxon>Bacteria</taxon>
        <taxon>Bacillati</taxon>
        <taxon>Bacillota</taxon>
        <taxon>Bacilli</taxon>
        <taxon>Bacillales</taxon>
        <taxon>Bacillaceae</taxon>
        <taxon>Sediminibacillus</taxon>
    </lineage>
</organism>
<keyword evidence="3" id="KW-1003">Cell membrane</keyword>
<comment type="subcellular location">
    <subcellularLocation>
        <location evidence="1">Cell membrane</location>
        <topology evidence="1">Multi-pass membrane protein</topology>
    </subcellularLocation>
</comment>
<evidence type="ECO:0000256" key="4">
    <source>
        <dbReference type="ARBA" id="ARBA00022692"/>
    </source>
</evidence>
<dbReference type="InterPro" id="IPR003593">
    <property type="entry name" value="AAA+_ATPase"/>
</dbReference>
<feature type="transmembrane region" description="Helical" evidence="9">
    <location>
        <begin position="160"/>
        <end position="184"/>
    </location>
</feature>
<evidence type="ECO:0000256" key="7">
    <source>
        <dbReference type="ARBA" id="ARBA00022989"/>
    </source>
</evidence>
<keyword evidence="7 9" id="KW-1133">Transmembrane helix</keyword>
<dbReference type="InterPro" id="IPR003439">
    <property type="entry name" value="ABC_transporter-like_ATP-bd"/>
</dbReference>
<dbReference type="SMART" id="SM00382">
    <property type="entry name" value="AAA"/>
    <property type="match status" value="1"/>
</dbReference>
<evidence type="ECO:0000259" key="10">
    <source>
        <dbReference type="PROSITE" id="PS50893"/>
    </source>
</evidence>
<dbReference type="EMBL" id="FNFL01000007">
    <property type="protein sequence ID" value="SDK48788.1"/>
    <property type="molecule type" value="Genomic_DNA"/>
</dbReference>
<dbReference type="InterPro" id="IPR027417">
    <property type="entry name" value="P-loop_NTPase"/>
</dbReference>
<dbReference type="PANTHER" id="PTHR43394">
    <property type="entry name" value="ATP-DEPENDENT PERMEASE MDL1, MITOCHONDRIAL"/>
    <property type="match status" value="1"/>
</dbReference>
<dbReference type="PROSITE" id="PS50929">
    <property type="entry name" value="ABC_TM1F"/>
    <property type="match status" value="1"/>
</dbReference>
<keyword evidence="5" id="KW-0547">Nucleotide-binding</keyword>
<dbReference type="STRING" id="407036.SAMN05216243_3349"/>
<keyword evidence="6 12" id="KW-0067">ATP-binding</keyword>
<evidence type="ECO:0000256" key="3">
    <source>
        <dbReference type="ARBA" id="ARBA00022475"/>
    </source>
</evidence>
<dbReference type="FunFam" id="3.40.50.300:FF:000221">
    <property type="entry name" value="Multidrug ABC transporter ATP-binding protein"/>
    <property type="match status" value="1"/>
</dbReference>
<dbReference type="SUPFAM" id="SSF90123">
    <property type="entry name" value="ABC transporter transmembrane region"/>
    <property type="match status" value="1"/>
</dbReference>
<dbReference type="Pfam" id="PF00664">
    <property type="entry name" value="ABC_membrane"/>
    <property type="match status" value="1"/>
</dbReference>
<sequence length="615" mass="69165">MNENASTESGYFVTGLERERLANLAKKKKQVTKMFSVFKKLDWFFKRYWKRYSLAIIALIVASLIDLIPPKLVGMAIDEIQFQTFTWERMTEVILIYGILIILSYTISFLWDYNLFGGAAIMEKLMRSRLMNHFLKMTPTFYSKFRTGDLMARSTNDLKAISMTTGFGVLTLVDSSIFMFMIIAVMGLTISWKLTLTALIPLPIMAVVMQKYGNVIHSRFTKAQDAFGDMNNEVLESIRGVRVIRAFVQERQDEARFNAMTADVYQKNLEVAKVDALFEPTMKILVGLSYTIGLGYGAMLVFQNQLTIGELVSFNVYLGMLIWPMFAVGELINVMQRGNASLDRVNQTLDYQADVKSPVNPMSIKLPGEVVFDKVDFSYPGSQQASLRDISFRVAGGQTVGVVGKTGAGKTTLFKQLLREYPGLHGDLKISGVSINKLDLDTTRNWIGYVPQEQILFSKTIRENIQFGKQGATDEEIFKVMDMAHFLEDIKSLPNGLDTKVGESGVTLSGGQKQRVALARAFIKEPEILILDDALSAVDGNTEANIISHLRKARQTKTTFIAAHRLSAVEHADLILVMDKGRILEKGTHEQLLKIDGWYAAQYRAQQLEEQEVIS</sequence>
<evidence type="ECO:0000256" key="8">
    <source>
        <dbReference type="ARBA" id="ARBA00023136"/>
    </source>
</evidence>
<accession>A0A1G9CAT6</accession>
<feature type="transmembrane region" description="Helical" evidence="9">
    <location>
        <begin position="94"/>
        <end position="121"/>
    </location>
</feature>
<keyword evidence="2" id="KW-0813">Transport</keyword>
<dbReference type="InterPro" id="IPR011527">
    <property type="entry name" value="ABC1_TM_dom"/>
</dbReference>
<evidence type="ECO:0000256" key="5">
    <source>
        <dbReference type="ARBA" id="ARBA00022741"/>
    </source>
</evidence>
<evidence type="ECO:0000256" key="1">
    <source>
        <dbReference type="ARBA" id="ARBA00004651"/>
    </source>
</evidence>
<evidence type="ECO:0000256" key="6">
    <source>
        <dbReference type="ARBA" id="ARBA00022840"/>
    </source>
</evidence>
<feature type="transmembrane region" description="Helical" evidence="9">
    <location>
        <begin position="49"/>
        <end position="68"/>
    </location>
</feature>
<dbReference type="InterPro" id="IPR036640">
    <property type="entry name" value="ABC1_TM_sf"/>
</dbReference>
<dbReference type="Proteomes" id="UP000198694">
    <property type="component" value="Unassembled WGS sequence"/>
</dbReference>
<dbReference type="FunFam" id="1.20.1560.10:FF:000011">
    <property type="entry name" value="Multidrug ABC transporter ATP-binding protein"/>
    <property type="match status" value="1"/>
</dbReference>
<dbReference type="SUPFAM" id="SSF52540">
    <property type="entry name" value="P-loop containing nucleoside triphosphate hydrolases"/>
    <property type="match status" value="1"/>
</dbReference>
<feature type="transmembrane region" description="Helical" evidence="9">
    <location>
        <begin position="314"/>
        <end position="334"/>
    </location>
</feature>
<keyword evidence="4 9" id="KW-0812">Transmembrane</keyword>
<keyword evidence="13" id="KW-1185">Reference proteome</keyword>
<gene>
    <name evidence="12" type="ORF">SAMN05216243_3349</name>
</gene>
<evidence type="ECO:0000313" key="13">
    <source>
        <dbReference type="Proteomes" id="UP000198694"/>
    </source>
</evidence>